<dbReference type="InterPro" id="IPR059180">
    <property type="entry name" value="3D_YorM"/>
</dbReference>
<accession>A0ABS4J2Q1</accession>
<gene>
    <name evidence="4" type="ORF">J2Z66_004706</name>
</gene>
<dbReference type="SUPFAM" id="SSF54106">
    <property type="entry name" value="LysM domain"/>
    <property type="match status" value="1"/>
</dbReference>
<keyword evidence="5" id="KW-1185">Reference proteome</keyword>
<dbReference type="InterPro" id="IPR010611">
    <property type="entry name" value="3D_dom"/>
</dbReference>
<evidence type="ECO:0000256" key="2">
    <source>
        <dbReference type="SAM" id="SignalP"/>
    </source>
</evidence>
<evidence type="ECO:0000313" key="5">
    <source>
        <dbReference type="Proteomes" id="UP001519287"/>
    </source>
</evidence>
<dbReference type="PANTHER" id="PTHR39160:SF4">
    <property type="entry name" value="RESUSCITATION-PROMOTING FACTOR RPFB"/>
    <property type="match status" value="1"/>
</dbReference>
<dbReference type="Gene3D" id="2.40.40.10">
    <property type="entry name" value="RlpA-like domain"/>
    <property type="match status" value="1"/>
</dbReference>
<sequence length="226" mass="23924">MKFNFVKQTLAGLALSLTVAGFAVPSYAAQASGTYVTAKDDTFWKISQKLRIPLDDLLQANTNIHPLNVYEGLTMVLPTAGVPVAQKQAADKVAATEAQPAAAQAVKQNSVKTASGETLSYSKIIQAVATAYSDAPEENGYIWGPVDYFGNPLKLGTVAVDPKMIPLGTKLYITGYTSDGLPSGLVATATDIGGAIRENRVDIFVPGPKANAMKFGIQNVQIYVLK</sequence>
<name>A0ABS4J2Q1_9BACL</name>
<dbReference type="InterPro" id="IPR051933">
    <property type="entry name" value="Resuscitation_pf_RpfB"/>
</dbReference>
<evidence type="ECO:0000256" key="1">
    <source>
        <dbReference type="ARBA" id="ARBA00022729"/>
    </source>
</evidence>
<feature type="domain" description="LysM" evidence="3">
    <location>
        <begin position="33"/>
        <end position="77"/>
    </location>
</feature>
<dbReference type="EMBL" id="JAGGLB010000016">
    <property type="protein sequence ID" value="MBP1993089.1"/>
    <property type="molecule type" value="Genomic_DNA"/>
</dbReference>
<dbReference type="Pfam" id="PF06725">
    <property type="entry name" value="3D"/>
    <property type="match status" value="1"/>
</dbReference>
<evidence type="ECO:0000259" key="3">
    <source>
        <dbReference type="PROSITE" id="PS51782"/>
    </source>
</evidence>
<feature type="signal peptide" evidence="2">
    <location>
        <begin position="1"/>
        <end position="28"/>
    </location>
</feature>
<dbReference type="RefSeq" id="WP_209974621.1">
    <property type="nucleotide sequence ID" value="NZ_JAGGLB010000016.1"/>
</dbReference>
<proteinExistence type="predicted"/>
<dbReference type="InterPro" id="IPR036779">
    <property type="entry name" value="LysM_dom_sf"/>
</dbReference>
<feature type="chain" id="PRO_5045717561" evidence="2">
    <location>
        <begin position="29"/>
        <end position="226"/>
    </location>
</feature>
<protein>
    <submittedName>
        <fullName evidence="4">3D (Asp-Asp-Asp) domain-containing protein</fullName>
    </submittedName>
</protein>
<comment type="caution">
    <text evidence="4">The sequence shown here is derived from an EMBL/GenBank/DDBJ whole genome shotgun (WGS) entry which is preliminary data.</text>
</comment>
<dbReference type="InterPro" id="IPR018392">
    <property type="entry name" value="LysM"/>
</dbReference>
<evidence type="ECO:0000313" key="4">
    <source>
        <dbReference type="EMBL" id="MBP1993089.1"/>
    </source>
</evidence>
<reference evidence="4 5" key="1">
    <citation type="submission" date="2021-03" db="EMBL/GenBank/DDBJ databases">
        <title>Genomic Encyclopedia of Type Strains, Phase IV (KMG-IV): sequencing the most valuable type-strain genomes for metagenomic binning, comparative biology and taxonomic classification.</title>
        <authorList>
            <person name="Goeker M."/>
        </authorList>
    </citation>
    <scope>NUCLEOTIDE SEQUENCE [LARGE SCALE GENOMIC DNA]</scope>
    <source>
        <strain evidence="4 5">DSM 26048</strain>
    </source>
</reference>
<dbReference type="Proteomes" id="UP001519287">
    <property type="component" value="Unassembled WGS sequence"/>
</dbReference>
<dbReference type="PROSITE" id="PS51782">
    <property type="entry name" value="LYSM"/>
    <property type="match status" value="1"/>
</dbReference>
<dbReference type="CDD" id="cd14667">
    <property type="entry name" value="3D_containing_proteins"/>
    <property type="match status" value="1"/>
</dbReference>
<dbReference type="InterPro" id="IPR036908">
    <property type="entry name" value="RlpA-like_sf"/>
</dbReference>
<dbReference type="Pfam" id="PF01476">
    <property type="entry name" value="LysM"/>
    <property type="match status" value="1"/>
</dbReference>
<keyword evidence="1 2" id="KW-0732">Signal</keyword>
<dbReference type="SUPFAM" id="SSF50685">
    <property type="entry name" value="Barwin-like endoglucanases"/>
    <property type="match status" value="1"/>
</dbReference>
<dbReference type="CDD" id="cd00118">
    <property type="entry name" value="LysM"/>
    <property type="match status" value="1"/>
</dbReference>
<dbReference type="PANTHER" id="PTHR39160">
    <property type="entry name" value="CELL WALL-BINDING PROTEIN YOCH"/>
    <property type="match status" value="1"/>
</dbReference>
<dbReference type="Gene3D" id="3.10.350.10">
    <property type="entry name" value="LysM domain"/>
    <property type="match status" value="1"/>
</dbReference>
<organism evidence="4 5">
    <name type="scientific">Paenibacillus eucommiae</name>
    <dbReference type="NCBI Taxonomy" id="1355755"/>
    <lineage>
        <taxon>Bacteria</taxon>
        <taxon>Bacillati</taxon>
        <taxon>Bacillota</taxon>
        <taxon>Bacilli</taxon>
        <taxon>Bacillales</taxon>
        <taxon>Paenibacillaceae</taxon>
        <taxon>Paenibacillus</taxon>
    </lineage>
</organism>